<dbReference type="Proteomes" id="UP001153069">
    <property type="component" value="Unassembled WGS sequence"/>
</dbReference>
<feature type="region of interest" description="Disordered" evidence="1">
    <location>
        <begin position="35"/>
        <end position="69"/>
    </location>
</feature>
<proteinExistence type="predicted"/>
<evidence type="ECO:0000256" key="1">
    <source>
        <dbReference type="SAM" id="MobiDB-lite"/>
    </source>
</evidence>
<evidence type="ECO:0000313" key="3">
    <source>
        <dbReference type="Proteomes" id="UP001153069"/>
    </source>
</evidence>
<protein>
    <submittedName>
        <fullName evidence="2">Uncharacterized protein</fullName>
    </submittedName>
</protein>
<evidence type="ECO:0000313" key="2">
    <source>
        <dbReference type="EMBL" id="CAB9511885.1"/>
    </source>
</evidence>
<dbReference type="EMBL" id="CAICTM010000507">
    <property type="protein sequence ID" value="CAB9511885.1"/>
    <property type="molecule type" value="Genomic_DNA"/>
</dbReference>
<name>A0A9N8HGX5_9STRA</name>
<organism evidence="2 3">
    <name type="scientific">Seminavis robusta</name>
    <dbReference type="NCBI Taxonomy" id="568900"/>
    <lineage>
        <taxon>Eukaryota</taxon>
        <taxon>Sar</taxon>
        <taxon>Stramenopiles</taxon>
        <taxon>Ochrophyta</taxon>
        <taxon>Bacillariophyta</taxon>
        <taxon>Bacillariophyceae</taxon>
        <taxon>Bacillariophycidae</taxon>
        <taxon>Naviculales</taxon>
        <taxon>Naviculaceae</taxon>
        <taxon>Seminavis</taxon>
    </lineage>
</organism>
<reference evidence="2" key="1">
    <citation type="submission" date="2020-06" db="EMBL/GenBank/DDBJ databases">
        <authorList>
            <consortium name="Plant Systems Biology data submission"/>
        </authorList>
    </citation>
    <scope>NUCLEOTIDE SEQUENCE</scope>
    <source>
        <strain evidence="2">D6</strain>
    </source>
</reference>
<sequence length="146" mass="16403">MLVLDPPTIHELVASLPLNARLGSSLQRHIQQALEDEKQHPADDDGNNKGRKCKAEETTAPESAKKLKSSTPLKLQVGGHLRIGWSIAWDICKHLSDATSGLMDCAIRWMQNSSISKGRQLGWRKLGSRRRRGMCHFSRWDYSSQS</sequence>
<keyword evidence="3" id="KW-1185">Reference proteome</keyword>
<comment type="caution">
    <text evidence="2">The sequence shown here is derived from an EMBL/GenBank/DDBJ whole genome shotgun (WGS) entry which is preliminary data.</text>
</comment>
<feature type="compositionally biased region" description="Basic and acidic residues" evidence="1">
    <location>
        <begin position="35"/>
        <end position="57"/>
    </location>
</feature>
<dbReference type="AlphaFoldDB" id="A0A9N8HGX5"/>
<accession>A0A9N8HGX5</accession>
<dbReference type="OrthoDB" id="10266026at2759"/>
<gene>
    <name evidence="2" type="ORF">SEMRO_508_G156720.1</name>
</gene>